<accession>A0ABX1F7S3</accession>
<evidence type="ECO:0000313" key="17">
    <source>
        <dbReference type="EMBL" id="NKE48352.1"/>
    </source>
</evidence>
<dbReference type="InterPro" id="IPR009003">
    <property type="entry name" value="Peptidase_S1_PA"/>
</dbReference>
<comment type="caution">
    <text evidence="17">The sequence shown here is derived from an EMBL/GenBank/DDBJ whole genome shotgun (WGS) entry which is preliminary data.</text>
</comment>
<evidence type="ECO:0000256" key="10">
    <source>
        <dbReference type="ARBA" id="ARBA00022801"/>
    </source>
</evidence>
<evidence type="ECO:0000256" key="14">
    <source>
        <dbReference type="SAM" id="MobiDB-lite"/>
    </source>
</evidence>
<evidence type="ECO:0000256" key="3">
    <source>
        <dbReference type="ARBA" id="ARBA00010541"/>
    </source>
</evidence>
<feature type="domain" description="PDZ" evidence="16">
    <location>
        <begin position="403"/>
        <end position="485"/>
    </location>
</feature>
<dbReference type="Pfam" id="PF13365">
    <property type="entry name" value="Trypsin_2"/>
    <property type="match status" value="1"/>
</dbReference>
<proteinExistence type="inferred from homology"/>
<reference evidence="17 18" key="1">
    <citation type="submission" date="2020-03" db="EMBL/GenBank/DDBJ databases">
        <title>Roseomonas selenitidurans sp. nov. isolated from soil.</title>
        <authorList>
            <person name="Liu H."/>
        </authorList>
    </citation>
    <scope>NUCLEOTIDE SEQUENCE [LARGE SCALE GENOMIC DNA]</scope>
    <source>
        <strain evidence="17 18">JCM 15073</strain>
    </source>
</reference>
<evidence type="ECO:0000256" key="1">
    <source>
        <dbReference type="ARBA" id="ARBA00001772"/>
    </source>
</evidence>
<evidence type="ECO:0000256" key="4">
    <source>
        <dbReference type="ARBA" id="ARBA00013035"/>
    </source>
</evidence>
<feature type="compositionally biased region" description="Low complexity" evidence="14">
    <location>
        <begin position="90"/>
        <end position="107"/>
    </location>
</feature>
<evidence type="ECO:0000256" key="11">
    <source>
        <dbReference type="ARBA" id="ARBA00022825"/>
    </source>
</evidence>
<evidence type="ECO:0000256" key="7">
    <source>
        <dbReference type="ARBA" id="ARBA00022729"/>
    </source>
</evidence>
<dbReference type="PANTHER" id="PTHR22939">
    <property type="entry name" value="SERINE PROTEASE FAMILY S1C HTRA-RELATED"/>
    <property type="match status" value="1"/>
</dbReference>
<dbReference type="SUPFAM" id="SSF50494">
    <property type="entry name" value="Trypsin-like serine proteases"/>
    <property type="match status" value="1"/>
</dbReference>
<evidence type="ECO:0000313" key="18">
    <source>
        <dbReference type="Proteomes" id="UP000765160"/>
    </source>
</evidence>
<evidence type="ECO:0000256" key="12">
    <source>
        <dbReference type="ARBA" id="ARBA00023016"/>
    </source>
</evidence>
<keyword evidence="12" id="KW-0346">Stress response</keyword>
<evidence type="ECO:0000256" key="9">
    <source>
        <dbReference type="ARBA" id="ARBA00022764"/>
    </source>
</evidence>
<dbReference type="SMART" id="SM00228">
    <property type="entry name" value="PDZ"/>
    <property type="match status" value="2"/>
</dbReference>
<evidence type="ECO:0000256" key="8">
    <source>
        <dbReference type="ARBA" id="ARBA00022737"/>
    </source>
</evidence>
<dbReference type="NCBIfam" id="TIGR02037">
    <property type="entry name" value="degP_htrA_DO"/>
    <property type="match status" value="1"/>
</dbReference>
<feature type="domain" description="PDZ" evidence="16">
    <location>
        <begin position="273"/>
        <end position="341"/>
    </location>
</feature>
<keyword evidence="11" id="KW-0720">Serine protease</keyword>
<evidence type="ECO:0000256" key="13">
    <source>
        <dbReference type="ARBA" id="ARBA00032850"/>
    </source>
</evidence>
<keyword evidence="7 15" id="KW-0732">Signal</keyword>
<dbReference type="Pfam" id="PF13180">
    <property type="entry name" value="PDZ_2"/>
    <property type="match status" value="2"/>
</dbReference>
<comment type="similarity">
    <text evidence="3">Belongs to the peptidase S1C family.</text>
</comment>
<dbReference type="SUPFAM" id="SSF50156">
    <property type="entry name" value="PDZ domain-like"/>
    <property type="match status" value="2"/>
</dbReference>
<dbReference type="Proteomes" id="UP000765160">
    <property type="component" value="Unassembled WGS sequence"/>
</dbReference>
<dbReference type="PRINTS" id="PR00834">
    <property type="entry name" value="PROTEASES2C"/>
</dbReference>
<dbReference type="InterPro" id="IPR036034">
    <property type="entry name" value="PDZ_sf"/>
</dbReference>
<feature type="compositionally biased region" description="Basic and acidic residues" evidence="14">
    <location>
        <begin position="79"/>
        <end position="89"/>
    </location>
</feature>
<sequence>MVAALAAPLATLPALPATAQIPPPGAPMTFAPLAQRLLPAVVNIQTSQAAAQARQQQRPGTPPGGPEVPQAPPGSPFEEFFRDFLERNRPPGGQPNRPQPPSRRGQSLGSGFIIDASGIIVTNNHVIDGADEINVVMSDNTTLRAELVGTDPRTDIAVLRVQPERPLPFVTFGDSDTALVGDWVLAIGNPFGLGGSVTAGIVSARGRDIRQGPYDDFIQTDAAINRGNSGGPLFNLAGEVIGINTAIYSPSGGSIGIGFSIPANLARNIAAQLRDVGRVRRGWLGVNIQQVTEEIAESLSLPGGARGALVARAQEDGPAAAAGIQAGDVILRFNGQEVREMRNLPRIVADTPVGRQAPVVVWRDGREQTLNVTVSELPAEAAQAGTPDPAPDARPQTLELAGLGLKIGPITPEARERFTLRPESRGVVITEVSPGSPAAERELRPGDVIVEVQQERVNSPAEVQARLEALRRQNRATALLLIESAQGQRWVPLRLAAPQGNPG</sequence>
<evidence type="ECO:0000259" key="16">
    <source>
        <dbReference type="PROSITE" id="PS50106"/>
    </source>
</evidence>
<organism evidence="17 18">
    <name type="scientific">Falsiroseomonas frigidaquae</name>
    <dbReference type="NCBI Taxonomy" id="487318"/>
    <lineage>
        <taxon>Bacteria</taxon>
        <taxon>Pseudomonadati</taxon>
        <taxon>Pseudomonadota</taxon>
        <taxon>Alphaproteobacteria</taxon>
        <taxon>Acetobacterales</taxon>
        <taxon>Roseomonadaceae</taxon>
        <taxon>Falsiroseomonas</taxon>
    </lineage>
</organism>
<keyword evidence="9" id="KW-0574">Periplasm</keyword>
<name>A0ABX1F7S3_9PROT</name>
<dbReference type="Gene3D" id="2.40.10.120">
    <property type="match status" value="1"/>
</dbReference>
<feature type="compositionally biased region" description="Low complexity" evidence="14">
    <location>
        <begin position="48"/>
        <end position="58"/>
    </location>
</feature>
<keyword evidence="10" id="KW-0378">Hydrolase</keyword>
<dbReference type="EC" id="3.4.21.107" evidence="4"/>
<feature type="chain" id="PRO_5046010916" description="Probable periplasmic serine endoprotease DegP-like" evidence="15">
    <location>
        <begin position="20"/>
        <end position="503"/>
    </location>
</feature>
<dbReference type="PANTHER" id="PTHR22939:SF130">
    <property type="entry name" value="PERIPLASMIC SERINE ENDOPROTEASE DEGP-LIKE-RELATED"/>
    <property type="match status" value="1"/>
</dbReference>
<feature type="region of interest" description="Disordered" evidence="14">
    <location>
        <begin position="48"/>
        <end position="108"/>
    </location>
</feature>
<dbReference type="InterPro" id="IPR011782">
    <property type="entry name" value="Pept_S1C_Do"/>
</dbReference>
<evidence type="ECO:0000256" key="6">
    <source>
        <dbReference type="ARBA" id="ARBA00022670"/>
    </source>
</evidence>
<comment type="catalytic activity">
    <reaction evidence="1">
        <text>Acts on substrates that are at least partially unfolded. The cleavage site P1 residue is normally between a pair of hydrophobic residues, such as Val-|-Val.</text>
        <dbReference type="EC" id="3.4.21.107"/>
    </reaction>
</comment>
<keyword evidence="18" id="KW-1185">Reference proteome</keyword>
<feature type="compositionally biased region" description="Pro residues" evidence="14">
    <location>
        <begin position="60"/>
        <end position="75"/>
    </location>
</feature>
<keyword evidence="8" id="KW-0677">Repeat</keyword>
<evidence type="ECO:0000256" key="15">
    <source>
        <dbReference type="SAM" id="SignalP"/>
    </source>
</evidence>
<dbReference type="InterPro" id="IPR001478">
    <property type="entry name" value="PDZ"/>
</dbReference>
<feature type="signal peptide" evidence="15">
    <location>
        <begin position="1"/>
        <end position="19"/>
    </location>
</feature>
<keyword evidence="6" id="KW-0645">Protease</keyword>
<protein>
    <recommendedName>
        <fullName evidence="5">Probable periplasmic serine endoprotease DegP-like</fullName>
        <ecNumber evidence="4">3.4.21.107</ecNumber>
    </recommendedName>
    <alternativeName>
        <fullName evidence="13">Protease Do</fullName>
    </alternativeName>
</protein>
<dbReference type="PROSITE" id="PS50106">
    <property type="entry name" value="PDZ"/>
    <property type="match status" value="2"/>
</dbReference>
<dbReference type="Gene3D" id="2.30.42.10">
    <property type="match status" value="2"/>
</dbReference>
<evidence type="ECO:0000256" key="5">
    <source>
        <dbReference type="ARBA" id="ARBA00013958"/>
    </source>
</evidence>
<dbReference type="CDD" id="cd10839">
    <property type="entry name" value="cpPDZ1_DegP-like"/>
    <property type="match status" value="1"/>
</dbReference>
<dbReference type="InterPro" id="IPR001940">
    <property type="entry name" value="Peptidase_S1C"/>
</dbReference>
<evidence type="ECO:0000256" key="2">
    <source>
        <dbReference type="ARBA" id="ARBA00004418"/>
    </source>
</evidence>
<gene>
    <name evidence="17" type="ORF">HB662_26490</name>
</gene>
<comment type="subcellular location">
    <subcellularLocation>
        <location evidence="2">Periplasm</location>
    </subcellularLocation>
</comment>
<dbReference type="EMBL" id="JAAVTX010000009">
    <property type="protein sequence ID" value="NKE48352.1"/>
    <property type="molecule type" value="Genomic_DNA"/>
</dbReference>